<dbReference type="Proteomes" id="UP000593561">
    <property type="component" value="Unassembled WGS sequence"/>
</dbReference>
<name>A0A7J8QZ59_GOSDV</name>
<sequence>MDMVSLSIFTSSSGLPIYIPTHNEVEPPSKLCSITYLS</sequence>
<proteinExistence type="predicted"/>
<dbReference type="EMBL" id="JABFAC010000002">
    <property type="protein sequence ID" value="MBA0606593.1"/>
    <property type="molecule type" value="Genomic_DNA"/>
</dbReference>
<evidence type="ECO:0000313" key="2">
    <source>
        <dbReference type="Proteomes" id="UP000593561"/>
    </source>
</evidence>
<comment type="caution">
    <text evidence="1">The sequence shown here is derived from an EMBL/GenBank/DDBJ whole genome shotgun (WGS) entry which is preliminary data.</text>
</comment>
<protein>
    <submittedName>
        <fullName evidence="1">Uncharacterized protein</fullName>
    </submittedName>
</protein>
<dbReference type="AlphaFoldDB" id="A0A7J8QZ59"/>
<reference evidence="1 2" key="1">
    <citation type="journal article" date="2019" name="Genome Biol. Evol.">
        <title>Insights into the evolution of the New World diploid cottons (Gossypium, subgenus Houzingenia) based on genome sequencing.</title>
        <authorList>
            <person name="Grover C.E."/>
            <person name="Arick M.A. 2nd"/>
            <person name="Thrash A."/>
            <person name="Conover J.L."/>
            <person name="Sanders W.S."/>
            <person name="Peterson D.G."/>
            <person name="Frelichowski J.E."/>
            <person name="Scheffler J.A."/>
            <person name="Scheffler B.E."/>
            <person name="Wendel J.F."/>
        </authorList>
    </citation>
    <scope>NUCLEOTIDE SEQUENCE [LARGE SCALE GENOMIC DNA]</scope>
    <source>
        <strain evidence="1">27</strain>
        <tissue evidence="1">Leaf</tissue>
    </source>
</reference>
<gene>
    <name evidence="1" type="ORF">Godav_019038</name>
</gene>
<organism evidence="1 2">
    <name type="scientific">Gossypium davidsonii</name>
    <name type="common">Davidson's cotton</name>
    <name type="synonym">Gossypium klotzschianum subsp. davidsonii</name>
    <dbReference type="NCBI Taxonomy" id="34287"/>
    <lineage>
        <taxon>Eukaryota</taxon>
        <taxon>Viridiplantae</taxon>
        <taxon>Streptophyta</taxon>
        <taxon>Embryophyta</taxon>
        <taxon>Tracheophyta</taxon>
        <taxon>Spermatophyta</taxon>
        <taxon>Magnoliopsida</taxon>
        <taxon>eudicotyledons</taxon>
        <taxon>Gunneridae</taxon>
        <taxon>Pentapetalae</taxon>
        <taxon>rosids</taxon>
        <taxon>malvids</taxon>
        <taxon>Malvales</taxon>
        <taxon>Malvaceae</taxon>
        <taxon>Malvoideae</taxon>
        <taxon>Gossypium</taxon>
    </lineage>
</organism>
<keyword evidence="2" id="KW-1185">Reference proteome</keyword>
<accession>A0A7J8QZ59</accession>
<evidence type="ECO:0000313" key="1">
    <source>
        <dbReference type="EMBL" id="MBA0606593.1"/>
    </source>
</evidence>